<keyword evidence="3" id="KW-1185">Reference proteome</keyword>
<reference evidence="2" key="1">
    <citation type="submission" date="2023-02" db="EMBL/GenBank/DDBJ databases">
        <title>Genome of toxic invasive species Heracleum sosnowskyi carries increased number of genes despite the absence of recent whole-genome duplications.</title>
        <authorList>
            <person name="Schelkunov M."/>
            <person name="Shtratnikova V."/>
            <person name="Makarenko M."/>
            <person name="Klepikova A."/>
            <person name="Omelchenko D."/>
            <person name="Novikova G."/>
            <person name="Obukhova E."/>
            <person name="Bogdanov V."/>
            <person name="Penin A."/>
            <person name="Logacheva M."/>
        </authorList>
    </citation>
    <scope>NUCLEOTIDE SEQUENCE</scope>
    <source>
        <strain evidence="2">Hsosn_3</strain>
        <tissue evidence="2">Leaf</tissue>
    </source>
</reference>
<keyword evidence="1" id="KW-1133">Transmembrane helix</keyword>
<sequence>MYFPKTITVRTQALSLVVNVRFFVLAIVTYSYIILRAAANLNFYKTQEILILFMCKKIRDTNSPMSEHILLAQVDKTAGRADTDQDVVTKARNVQSSSQQAGAETRKYLIYLAFKKSI</sequence>
<reference evidence="2" key="2">
    <citation type="submission" date="2023-05" db="EMBL/GenBank/DDBJ databases">
        <authorList>
            <person name="Schelkunov M.I."/>
        </authorList>
    </citation>
    <scope>NUCLEOTIDE SEQUENCE</scope>
    <source>
        <strain evidence="2">Hsosn_3</strain>
        <tissue evidence="2">Leaf</tissue>
    </source>
</reference>
<feature type="transmembrane region" description="Helical" evidence="1">
    <location>
        <begin position="12"/>
        <end position="35"/>
    </location>
</feature>
<evidence type="ECO:0000256" key="1">
    <source>
        <dbReference type="SAM" id="Phobius"/>
    </source>
</evidence>
<name>A0AAD8M4E3_9APIA</name>
<accession>A0AAD8M4E3</accession>
<protein>
    <submittedName>
        <fullName evidence="2">Uncharacterized protein</fullName>
    </submittedName>
</protein>
<dbReference type="AlphaFoldDB" id="A0AAD8M4E3"/>
<dbReference type="EMBL" id="JAUIZM010000010">
    <property type="protein sequence ID" value="KAK1359119.1"/>
    <property type="molecule type" value="Genomic_DNA"/>
</dbReference>
<dbReference type="Proteomes" id="UP001237642">
    <property type="component" value="Unassembled WGS sequence"/>
</dbReference>
<organism evidence="2 3">
    <name type="scientific">Heracleum sosnowskyi</name>
    <dbReference type="NCBI Taxonomy" id="360622"/>
    <lineage>
        <taxon>Eukaryota</taxon>
        <taxon>Viridiplantae</taxon>
        <taxon>Streptophyta</taxon>
        <taxon>Embryophyta</taxon>
        <taxon>Tracheophyta</taxon>
        <taxon>Spermatophyta</taxon>
        <taxon>Magnoliopsida</taxon>
        <taxon>eudicotyledons</taxon>
        <taxon>Gunneridae</taxon>
        <taxon>Pentapetalae</taxon>
        <taxon>asterids</taxon>
        <taxon>campanulids</taxon>
        <taxon>Apiales</taxon>
        <taxon>Apiaceae</taxon>
        <taxon>Apioideae</taxon>
        <taxon>apioid superclade</taxon>
        <taxon>Tordylieae</taxon>
        <taxon>Tordyliinae</taxon>
        <taxon>Heracleum</taxon>
    </lineage>
</organism>
<keyword evidence="1" id="KW-0812">Transmembrane</keyword>
<evidence type="ECO:0000313" key="3">
    <source>
        <dbReference type="Proteomes" id="UP001237642"/>
    </source>
</evidence>
<evidence type="ECO:0000313" key="2">
    <source>
        <dbReference type="EMBL" id="KAK1359119.1"/>
    </source>
</evidence>
<comment type="caution">
    <text evidence="2">The sequence shown here is derived from an EMBL/GenBank/DDBJ whole genome shotgun (WGS) entry which is preliminary data.</text>
</comment>
<gene>
    <name evidence="2" type="ORF">POM88_043593</name>
</gene>
<proteinExistence type="predicted"/>
<keyword evidence="1" id="KW-0472">Membrane</keyword>